<keyword evidence="9 15" id="KW-0067">ATP-binding</keyword>
<dbReference type="Proteomes" id="UP000564536">
    <property type="component" value="Unassembled WGS sequence"/>
</dbReference>
<evidence type="ECO:0000256" key="13">
    <source>
        <dbReference type="ARBA" id="ARBA00023136"/>
    </source>
</evidence>
<feature type="domain" description="Helicase ATP-binding" evidence="18">
    <location>
        <begin position="87"/>
        <end position="257"/>
    </location>
</feature>
<evidence type="ECO:0000256" key="12">
    <source>
        <dbReference type="ARBA" id="ARBA00023010"/>
    </source>
</evidence>
<dbReference type="AlphaFoldDB" id="A0A1S7FRS6"/>
<feature type="region of interest" description="Disordered" evidence="17">
    <location>
        <begin position="789"/>
        <end position="837"/>
    </location>
</feature>
<evidence type="ECO:0000256" key="3">
    <source>
        <dbReference type="ARBA" id="ARBA00022448"/>
    </source>
</evidence>
<dbReference type="PROSITE" id="PS51196">
    <property type="entry name" value="SECA_MOTOR_DEAD"/>
    <property type="match status" value="1"/>
</dbReference>
<dbReference type="EC" id="7.4.2.8" evidence="15"/>
<evidence type="ECO:0000256" key="2">
    <source>
        <dbReference type="ARBA" id="ARBA00007650"/>
    </source>
</evidence>
<dbReference type="PANTHER" id="PTHR30612:SF0">
    <property type="entry name" value="CHLOROPLAST PROTEIN-TRANSPORTING ATPASE"/>
    <property type="match status" value="1"/>
</dbReference>
<dbReference type="InterPro" id="IPR004027">
    <property type="entry name" value="SEC_C_motif"/>
</dbReference>
<evidence type="ECO:0000256" key="4">
    <source>
        <dbReference type="ARBA" id="ARBA00022475"/>
    </source>
</evidence>
<keyword evidence="8" id="KW-0862">Zinc</keyword>
<organism evidence="21 23">
    <name type="scientific">Listeria weihenstephanensis</name>
    <dbReference type="NCBI Taxonomy" id="1006155"/>
    <lineage>
        <taxon>Bacteria</taxon>
        <taxon>Bacillati</taxon>
        <taxon>Bacillota</taxon>
        <taxon>Bacilli</taxon>
        <taxon>Bacillales</taxon>
        <taxon>Listeriaceae</taxon>
        <taxon>Listeria</taxon>
    </lineage>
</organism>
<dbReference type="SMART" id="SM00958">
    <property type="entry name" value="SecA_PP_bind"/>
    <property type="match status" value="1"/>
</dbReference>
<evidence type="ECO:0000313" key="22">
    <source>
        <dbReference type="EMBL" id="MBC1500419.1"/>
    </source>
</evidence>
<evidence type="ECO:0000256" key="7">
    <source>
        <dbReference type="ARBA" id="ARBA00022741"/>
    </source>
</evidence>
<dbReference type="InterPro" id="IPR036670">
    <property type="entry name" value="SecA_X-link_sf"/>
</dbReference>
<dbReference type="NCBIfam" id="TIGR00963">
    <property type="entry name" value="secA"/>
    <property type="match status" value="1"/>
</dbReference>
<feature type="binding site" evidence="15">
    <location>
        <begin position="103"/>
        <end position="107"/>
    </location>
    <ligand>
        <name>ATP</name>
        <dbReference type="ChEBI" id="CHEBI:30616"/>
    </ligand>
</feature>
<evidence type="ECO:0000256" key="6">
    <source>
        <dbReference type="ARBA" id="ARBA00022723"/>
    </source>
</evidence>
<feature type="domain" description="SecA family profile" evidence="20">
    <location>
        <begin position="1"/>
        <end position="570"/>
    </location>
</feature>
<dbReference type="InterPro" id="IPR020937">
    <property type="entry name" value="SecA_CS"/>
</dbReference>
<dbReference type="InterPro" id="IPR011130">
    <property type="entry name" value="SecA_preprotein_X-link_dom"/>
</dbReference>
<dbReference type="Pfam" id="PF01043">
    <property type="entry name" value="SecA_PP_bind"/>
    <property type="match status" value="1"/>
</dbReference>
<dbReference type="CDD" id="cd18803">
    <property type="entry name" value="SF2_C_secA"/>
    <property type="match status" value="1"/>
</dbReference>
<dbReference type="Pfam" id="PF07517">
    <property type="entry name" value="SecA_DEAD"/>
    <property type="match status" value="1"/>
</dbReference>
<comment type="subunit">
    <text evidence="15">Monomer and homodimer. Part of the essential Sec protein translocation apparatus which comprises SecA, SecYEG and auxiliary proteins SecDF. Other proteins may also be involved.</text>
</comment>
<evidence type="ECO:0000256" key="10">
    <source>
        <dbReference type="ARBA" id="ARBA00022927"/>
    </source>
</evidence>
<protein>
    <recommendedName>
        <fullName evidence="15 16">Protein translocase subunit SecA</fullName>
        <ecNumber evidence="15">7.4.2.8</ecNumber>
    </recommendedName>
</protein>
<dbReference type="InterPro" id="IPR001650">
    <property type="entry name" value="Helicase_C-like"/>
</dbReference>
<dbReference type="FunFam" id="3.90.1440.10:FF:000001">
    <property type="entry name" value="Preprotein translocase subunit SecA"/>
    <property type="match status" value="1"/>
</dbReference>
<evidence type="ECO:0000256" key="16">
    <source>
        <dbReference type="RuleBase" id="RU003874"/>
    </source>
</evidence>
<dbReference type="SUPFAM" id="SSF81767">
    <property type="entry name" value="Pre-protein crosslinking domain of SecA"/>
    <property type="match status" value="1"/>
</dbReference>
<dbReference type="GO" id="GO:0065002">
    <property type="term" value="P:intracellular protein transmembrane transport"/>
    <property type="evidence" value="ECO:0007669"/>
    <property type="project" value="UniProtKB-UniRule"/>
</dbReference>
<dbReference type="GO" id="GO:0005829">
    <property type="term" value="C:cytosol"/>
    <property type="evidence" value="ECO:0007669"/>
    <property type="project" value="TreeGrafter"/>
</dbReference>
<dbReference type="Pfam" id="PF07516">
    <property type="entry name" value="SecA_SW"/>
    <property type="match status" value="1"/>
</dbReference>
<feature type="domain" description="Helicase C-terminal" evidence="19">
    <location>
        <begin position="410"/>
        <end position="585"/>
    </location>
</feature>
<keyword evidence="7 15" id="KW-0547">Nucleotide-binding</keyword>
<dbReference type="FunFam" id="1.10.3060.10:FF:000002">
    <property type="entry name" value="Preprotein translocase subunit SecA"/>
    <property type="match status" value="1"/>
</dbReference>
<evidence type="ECO:0000256" key="15">
    <source>
        <dbReference type="HAMAP-Rule" id="MF_01382"/>
    </source>
</evidence>
<keyword evidence="11 15" id="KW-1278">Translocase</keyword>
<dbReference type="GO" id="GO:0017038">
    <property type="term" value="P:protein import"/>
    <property type="evidence" value="ECO:0007669"/>
    <property type="project" value="InterPro"/>
</dbReference>
<dbReference type="GO" id="GO:0043952">
    <property type="term" value="P:protein transport by the Sec complex"/>
    <property type="evidence" value="ECO:0007669"/>
    <property type="project" value="TreeGrafter"/>
</dbReference>
<dbReference type="GO" id="GO:0005524">
    <property type="term" value="F:ATP binding"/>
    <property type="evidence" value="ECO:0007669"/>
    <property type="project" value="UniProtKB-UniRule"/>
</dbReference>
<sequence length="837" mass="94845">MAGLLKKIFESGKKDVKYLEKKADQIEALADETAKLSDDEIRSKTEEFKERFQNGETLDSLLVEAFAVAREGAKRALGMFPFRVQLMGGIVLHEGNIAEMRTGEGKTLTATLPVYLNALSGNGVHVVTVNEYLSQRDAEEMGVLYNFLGLSVGLNLNALSSEEKREAYAADITYSTNNELGFDYLRDNMVVYKEQMVQRPLSYAVIDEVDSILVDEARTPLIISGQAEKSTILYVRANSFVETLTVEKDYTVDIKTKSVHLTEEGMTKGEKYFDVDNLFDLENATVLHHIAQALKANYTMHLDVDYVVQDDEVLIVDQFTGRIMKGRRFSEGLHQALEAKEGVTIQNESQTMATITFQNYFRMYKKLSGMTGTAKTEEEEFRDIYNMRVIEIPTNKPIIRDDRPDLIYTSIDAKFNAVVDDIAERYANGQPVLVGTVAIETSEVISHKLKRKGVPHSVLNAKQHEKEAEIIQFAGEKGSVTIATNMAGRGTDIKLGEGTIEAGGLAVIGTERHESRRIDNQLRGRAGRQGDPGVTQFYLSMEDELMKRFGSDNMKSMMERFGMDDEAIQSKMVSRAVESAQKRVEGNNFDSRKQVLQYDDVLRQQREVIYKQRYAVITAENNLRSVIEPMIQNVVNFVVQSNASRQEDREEWNLQGIVDFVEANLLPEDTISVDDIKNMESNDIQDFILEKVKEAYNEKETLLPEDEFNEFQKVVLLRVVDTKWVDHIDAMDHLRDGIHLRAYGQIDPLREYQSEGFEMFEAMVNSIDEDVARYIMKAEIRQNLEREQVAKGDAIDPNEGKPLAKKQPVHKDQHIGRNDPCPCGSGEKYKNCHGKEK</sequence>
<dbReference type="GO" id="GO:0046872">
    <property type="term" value="F:metal ion binding"/>
    <property type="evidence" value="ECO:0007669"/>
    <property type="project" value="UniProtKB-KW"/>
</dbReference>
<dbReference type="PROSITE" id="PS51194">
    <property type="entry name" value="HELICASE_CTER"/>
    <property type="match status" value="1"/>
</dbReference>
<dbReference type="Gene3D" id="3.90.1440.10">
    <property type="entry name" value="SecA, preprotein cross-linking domain"/>
    <property type="match status" value="1"/>
</dbReference>
<accession>A0A1S7FRS6</accession>
<dbReference type="InterPro" id="IPR000185">
    <property type="entry name" value="SecA"/>
</dbReference>
<reference evidence="23" key="2">
    <citation type="submission" date="2015-03" db="EMBL/GenBank/DDBJ databases">
        <authorList>
            <person name="Ferrari E."/>
            <person name="Walter M.C."/>
            <person name="Huptas C."/>
            <person name="Scherer S."/>
            <person name="Mueller-Herbst S."/>
        </authorList>
    </citation>
    <scope>NUCLEOTIDE SEQUENCE [LARGE SCALE GENOMIC DNA]</scope>
    <source>
        <strain evidence="23">LWP01</strain>
    </source>
</reference>
<name>A0A1S7FRS6_9LIST</name>
<dbReference type="InterPro" id="IPR027417">
    <property type="entry name" value="P-loop_NTPase"/>
</dbReference>
<dbReference type="InterPro" id="IPR011116">
    <property type="entry name" value="SecA_Wing/Scaffold"/>
</dbReference>
<evidence type="ECO:0000256" key="5">
    <source>
        <dbReference type="ARBA" id="ARBA00022490"/>
    </source>
</evidence>
<evidence type="ECO:0000256" key="9">
    <source>
        <dbReference type="ARBA" id="ARBA00022840"/>
    </source>
</evidence>
<dbReference type="NCBIfam" id="NF009538">
    <property type="entry name" value="PRK12904.1"/>
    <property type="match status" value="1"/>
</dbReference>
<evidence type="ECO:0000313" key="23">
    <source>
        <dbReference type="Proteomes" id="UP000223060"/>
    </source>
</evidence>
<feature type="compositionally biased region" description="Basic and acidic residues" evidence="17">
    <location>
        <begin position="827"/>
        <end position="837"/>
    </location>
</feature>
<gene>
    <name evidence="15 22" type="primary">secA</name>
    <name evidence="22" type="ORF">HB943_07365</name>
    <name evidence="21" type="ORF">UE46_02590</name>
</gene>
<dbReference type="SMART" id="SM00957">
    <property type="entry name" value="SecA_DEAD"/>
    <property type="match status" value="1"/>
</dbReference>
<evidence type="ECO:0000259" key="20">
    <source>
        <dbReference type="PROSITE" id="PS51196"/>
    </source>
</evidence>
<evidence type="ECO:0000256" key="1">
    <source>
        <dbReference type="ARBA" id="ARBA00001947"/>
    </source>
</evidence>
<feature type="binding site" evidence="15">
    <location>
        <position position="85"/>
    </location>
    <ligand>
        <name>ATP</name>
        <dbReference type="ChEBI" id="CHEBI:30616"/>
    </ligand>
</feature>
<keyword evidence="10 15" id="KW-0653">Protein transport</keyword>
<dbReference type="Pfam" id="PF02810">
    <property type="entry name" value="SEC-C"/>
    <property type="match status" value="1"/>
</dbReference>
<dbReference type="PANTHER" id="PTHR30612">
    <property type="entry name" value="SECA INNER MEMBRANE COMPONENT OF SEC PROTEIN SECRETION SYSTEM"/>
    <property type="match status" value="1"/>
</dbReference>
<dbReference type="HAMAP" id="MF_01382">
    <property type="entry name" value="SecA"/>
    <property type="match status" value="1"/>
</dbReference>
<dbReference type="SUPFAM" id="SSF81886">
    <property type="entry name" value="Helical scaffold and wing domains of SecA"/>
    <property type="match status" value="1"/>
</dbReference>
<comment type="cofactor">
    <cofactor evidence="1">
        <name>Zn(2+)</name>
        <dbReference type="ChEBI" id="CHEBI:29105"/>
    </cofactor>
</comment>
<reference evidence="22 24" key="3">
    <citation type="submission" date="2020-03" db="EMBL/GenBank/DDBJ databases">
        <title>Soil Listeria distribution.</title>
        <authorList>
            <person name="Liao J."/>
            <person name="Wiedmann M."/>
        </authorList>
    </citation>
    <scope>NUCLEOTIDE SEQUENCE [LARGE SCALE GENOMIC DNA]</scope>
    <source>
        <strain evidence="22 24">FSL L7-1523</strain>
    </source>
</reference>
<dbReference type="InterPro" id="IPR011115">
    <property type="entry name" value="SecA_DEAD"/>
</dbReference>
<comment type="subcellular location">
    <subcellularLocation>
        <location evidence="15">Cell membrane</location>
        <topology evidence="15">Peripheral membrane protein</topology>
        <orientation evidence="15">Cytoplasmic side</orientation>
    </subcellularLocation>
    <subcellularLocation>
        <location evidence="15">Cytoplasm</location>
    </subcellularLocation>
    <text evidence="15">Distribution is 50-50.</text>
</comment>
<evidence type="ECO:0000256" key="14">
    <source>
        <dbReference type="ARBA" id="ARBA00034006"/>
    </source>
</evidence>
<evidence type="ECO:0000313" key="24">
    <source>
        <dbReference type="Proteomes" id="UP000564536"/>
    </source>
</evidence>
<evidence type="ECO:0000259" key="19">
    <source>
        <dbReference type="PROSITE" id="PS51194"/>
    </source>
</evidence>
<evidence type="ECO:0000256" key="17">
    <source>
        <dbReference type="SAM" id="MobiDB-lite"/>
    </source>
</evidence>
<dbReference type="InterPro" id="IPR036266">
    <property type="entry name" value="SecA_Wing/Scaffold_sf"/>
</dbReference>
<dbReference type="SUPFAM" id="SSF52540">
    <property type="entry name" value="P-loop containing nucleoside triphosphate hydrolases"/>
    <property type="match status" value="2"/>
</dbReference>
<dbReference type="InterPro" id="IPR014001">
    <property type="entry name" value="Helicase_ATP-bd"/>
</dbReference>
<dbReference type="InterPro" id="IPR044722">
    <property type="entry name" value="SecA_SF2_C"/>
</dbReference>
<dbReference type="PRINTS" id="PR00906">
    <property type="entry name" value="SECA"/>
</dbReference>
<comment type="function">
    <text evidence="15">Part of the Sec protein translocase complex. Interacts with the SecYEG preprotein conducting channel. Has a central role in coupling the hydrolysis of ATP to the transfer of proteins into and across the cell membrane, serving as an ATP-driven molecular motor driving the stepwise translocation of polypeptide chains across the membrane.</text>
</comment>
<keyword evidence="13 15" id="KW-0472">Membrane</keyword>
<dbReference type="EMBL" id="JAARRL010000009">
    <property type="protein sequence ID" value="MBC1500419.1"/>
    <property type="molecule type" value="Genomic_DNA"/>
</dbReference>
<dbReference type="Proteomes" id="UP000223060">
    <property type="component" value="Chromosome"/>
</dbReference>
<dbReference type="NCBIfam" id="NF006630">
    <property type="entry name" value="PRK09200.1"/>
    <property type="match status" value="1"/>
</dbReference>
<dbReference type="GO" id="GO:0031522">
    <property type="term" value="C:cell envelope Sec protein transport complex"/>
    <property type="evidence" value="ECO:0007669"/>
    <property type="project" value="TreeGrafter"/>
</dbReference>
<dbReference type="FunFam" id="3.40.50.300:FF:000429">
    <property type="entry name" value="Preprotein translocase subunit SecA"/>
    <property type="match status" value="1"/>
</dbReference>
<dbReference type="EMBL" id="CP011102">
    <property type="protein sequence ID" value="AQY50045.1"/>
    <property type="molecule type" value="Genomic_DNA"/>
</dbReference>
<dbReference type="CDD" id="cd17928">
    <property type="entry name" value="DEXDc_SecA"/>
    <property type="match status" value="1"/>
</dbReference>
<keyword evidence="5 15" id="KW-0963">Cytoplasm</keyword>
<feature type="binding site" evidence="15">
    <location>
        <position position="492"/>
    </location>
    <ligand>
        <name>ATP</name>
        <dbReference type="ChEBI" id="CHEBI:30616"/>
    </ligand>
</feature>
<evidence type="ECO:0000256" key="11">
    <source>
        <dbReference type="ARBA" id="ARBA00022967"/>
    </source>
</evidence>
<evidence type="ECO:0000313" key="21">
    <source>
        <dbReference type="EMBL" id="AQY50045.1"/>
    </source>
</evidence>
<dbReference type="KEGG" id="lwi:UE46_02590"/>
<dbReference type="GO" id="GO:0005886">
    <property type="term" value="C:plasma membrane"/>
    <property type="evidence" value="ECO:0007669"/>
    <property type="project" value="UniProtKB-SubCell"/>
</dbReference>
<reference evidence="21" key="1">
    <citation type="submission" date="2015-03" db="EMBL/GenBank/DDBJ databases">
        <authorList>
            <person name="Murphy D."/>
        </authorList>
    </citation>
    <scope>NUCLEOTIDE SEQUENCE [LARGE SCALE GENOMIC DNA]</scope>
    <source>
        <strain evidence="21">WS 4560</strain>
    </source>
</reference>
<proteinExistence type="inferred from homology"/>
<evidence type="ECO:0000259" key="18">
    <source>
        <dbReference type="PROSITE" id="PS51192"/>
    </source>
</evidence>
<dbReference type="InterPro" id="IPR014018">
    <property type="entry name" value="SecA_motor_DEAD"/>
</dbReference>
<keyword evidence="4 15" id="KW-1003">Cell membrane</keyword>
<dbReference type="RefSeq" id="WP_036059679.1">
    <property type="nucleotide sequence ID" value="NZ_CP011102.1"/>
</dbReference>
<dbReference type="Gene3D" id="1.10.3060.10">
    <property type="entry name" value="Helical scaffold and wing domains of SecA"/>
    <property type="match status" value="1"/>
</dbReference>
<dbReference type="PROSITE" id="PS51192">
    <property type="entry name" value="HELICASE_ATP_BIND_1"/>
    <property type="match status" value="1"/>
</dbReference>
<dbReference type="SMART" id="SM00490">
    <property type="entry name" value="HELICc"/>
    <property type="match status" value="1"/>
</dbReference>
<dbReference type="GO" id="GO:0006605">
    <property type="term" value="P:protein targeting"/>
    <property type="evidence" value="ECO:0007669"/>
    <property type="project" value="UniProtKB-UniRule"/>
</dbReference>
<dbReference type="Pfam" id="PF21090">
    <property type="entry name" value="P-loop_SecA"/>
    <property type="match status" value="2"/>
</dbReference>
<keyword evidence="6" id="KW-0479">Metal-binding</keyword>
<keyword evidence="23" id="KW-1185">Reference proteome</keyword>
<dbReference type="PROSITE" id="PS01312">
    <property type="entry name" value="SECA"/>
    <property type="match status" value="1"/>
</dbReference>
<dbReference type="GO" id="GO:0008564">
    <property type="term" value="F:protein-exporting ATPase activity"/>
    <property type="evidence" value="ECO:0007669"/>
    <property type="project" value="UniProtKB-EC"/>
</dbReference>
<keyword evidence="12 15" id="KW-0811">Translocation</keyword>
<comment type="catalytic activity">
    <reaction evidence="14 15">
        <text>ATP + H2O + cellular proteinSide 1 = ADP + phosphate + cellular proteinSide 2.</text>
        <dbReference type="EC" id="7.4.2.8"/>
    </reaction>
</comment>
<evidence type="ECO:0000256" key="8">
    <source>
        <dbReference type="ARBA" id="ARBA00022833"/>
    </source>
</evidence>
<comment type="similarity">
    <text evidence="2 15 16">Belongs to the SecA family.</text>
</comment>
<dbReference type="Gene3D" id="3.40.50.300">
    <property type="entry name" value="P-loop containing nucleotide triphosphate hydrolases"/>
    <property type="match status" value="3"/>
</dbReference>
<keyword evidence="3 15" id="KW-0813">Transport</keyword>